<proteinExistence type="predicted"/>
<dbReference type="OrthoDB" id="3226397at2759"/>
<keyword evidence="2" id="KW-1185">Reference proteome</keyword>
<evidence type="ECO:0000313" key="2">
    <source>
        <dbReference type="Proteomes" id="UP000757232"/>
    </source>
</evidence>
<comment type="caution">
    <text evidence="1">The sequence shown here is derived from an EMBL/GenBank/DDBJ whole genome shotgun (WGS) entry which is preliminary data.</text>
</comment>
<gene>
    <name evidence="1" type="ORF">A7U60_g3835</name>
</gene>
<protein>
    <submittedName>
        <fullName evidence="1">Uncharacterized protein</fullName>
    </submittedName>
</protein>
<dbReference type="AlphaFoldDB" id="A0A9Q5N6A2"/>
<sequence length="116" mass="12737">MRLVIILDNFFLNHEHTEESCQEGFGGKPEPKAAAYSSRLSNSAHLVPVVVEYVLCCICQRSKSFVIYAAIALPRRTRLVLSCVLFGTAAAGLYISDKLEEKVPAGDPANKKTKSH</sequence>
<organism evidence="1 2">
    <name type="scientific">Sanghuangporus baumii</name>
    <name type="common">Phellinus baumii</name>
    <dbReference type="NCBI Taxonomy" id="108892"/>
    <lineage>
        <taxon>Eukaryota</taxon>
        <taxon>Fungi</taxon>
        <taxon>Dikarya</taxon>
        <taxon>Basidiomycota</taxon>
        <taxon>Agaricomycotina</taxon>
        <taxon>Agaricomycetes</taxon>
        <taxon>Hymenochaetales</taxon>
        <taxon>Hymenochaetaceae</taxon>
        <taxon>Sanghuangporus</taxon>
    </lineage>
</organism>
<dbReference type="EMBL" id="LNZH02000166">
    <property type="protein sequence ID" value="OCB89027.1"/>
    <property type="molecule type" value="Genomic_DNA"/>
</dbReference>
<name>A0A9Q5N6A2_SANBA</name>
<dbReference type="Proteomes" id="UP000757232">
    <property type="component" value="Unassembled WGS sequence"/>
</dbReference>
<evidence type="ECO:0000313" key="1">
    <source>
        <dbReference type="EMBL" id="OCB89027.1"/>
    </source>
</evidence>
<accession>A0A9Q5N6A2</accession>
<reference evidence="1" key="1">
    <citation type="submission" date="2016-06" db="EMBL/GenBank/DDBJ databases">
        <title>Draft Genome sequence of the fungus Inonotus baumii.</title>
        <authorList>
            <person name="Zhu H."/>
            <person name="Lin W."/>
        </authorList>
    </citation>
    <scope>NUCLEOTIDE SEQUENCE</scope>
    <source>
        <strain evidence="1">821</strain>
    </source>
</reference>